<proteinExistence type="predicted"/>
<dbReference type="InterPro" id="IPR011006">
    <property type="entry name" value="CheY-like_superfamily"/>
</dbReference>
<dbReference type="PROSITE" id="PS50110">
    <property type="entry name" value="RESPONSE_REGULATORY"/>
    <property type="match status" value="1"/>
</dbReference>
<dbReference type="GO" id="GO:0000156">
    <property type="term" value="F:phosphorelay response regulator activity"/>
    <property type="evidence" value="ECO:0007669"/>
    <property type="project" value="InterPro"/>
</dbReference>
<dbReference type="Pfam" id="PF00072">
    <property type="entry name" value="Response_reg"/>
    <property type="match status" value="1"/>
</dbReference>
<dbReference type="InterPro" id="IPR046947">
    <property type="entry name" value="LytR-like"/>
</dbReference>
<evidence type="ECO:0000256" key="1">
    <source>
        <dbReference type="PROSITE-ProRule" id="PRU00169"/>
    </source>
</evidence>
<dbReference type="RefSeq" id="WP_128634896.1">
    <property type="nucleotide sequence ID" value="NZ_RRCN01000001.1"/>
</dbReference>
<dbReference type="Gene3D" id="3.40.50.2300">
    <property type="match status" value="1"/>
</dbReference>
<evidence type="ECO:0000313" key="5">
    <source>
        <dbReference type="Proteomes" id="UP000267017"/>
    </source>
</evidence>
<gene>
    <name evidence="4" type="ORF">EHV15_32470</name>
</gene>
<feature type="domain" description="Response regulatory" evidence="2">
    <location>
        <begin position="3"/>
        <end position="124"/>
    </location>
</feature>
<dbReference type="SUPFAM" id="SSF52172">
    <property type="entry name" value="CheY-like"/>
    <property type="match status" value="1"/>
</dbReference>
<dbReference type="SMART" id="SM00448">
    <property type="entry name" value="REC"/>
    <property type="match status" value="1"/>
</dbReference>
<dbReference type="EMBL" id="RRCN01000001">
    <property type="protein sequence ID" value="RRJ67116.1"/>
    <property type="molecule type" value="Genomic_DNA"/>
</dbReference>
<dbReference type="PANTHER" id="PTHR37299:SF1">
    <property type="entry name" value="STAGE 0 SPORULATION PROTEIN A HOMOLOG"/>
    <property type="match status" value="1"/>
</dbReference>
<feature type="modified residue" description="4-aspartylphosphate" evidence="1">
    <location>
        <position position="59"/>
    </location>
</feature>
<keyword evidence="5" id="KW-1185">Reference proteome</keyword>
<comment type="caution">
    <text evidence="4">The sequence shown here is derived from an EMBL/GenBank/DDBJ whole genome shotgun (WGS) entry which is preliminary data.</text>
</comment>
<dbReference type="OrthoDB" id="9802383at2"/>
<dbReference type="InterPro" id="IPR007492">
    <property type="entry name" value="LytTR_DNA-bd_dom"/>
</dbReference>
<dbReference type="PANTHER" id="PTHR37299">
    <property type="entry name" value="TRANSCRIPTIONAL REGULATOR-RELATED"/>
    <property type="match status" value="1"/>
</dbReference>
<dbReference type="SMART" id="SM00850">
    <property type="entry name" value="LytTR"/>
    <property type="match status" value="1"/>
</dbReference>
<reference evidence="4 5" key="1">
    <citation type="submission" date="2018-11" db="EMBL/GenBank/DDBJ databases">
        <title>Genome sequencing of Paenibacillus sp. KCOM 3021 (= ChDC PVNT-B20).</title>
        <authorList>
            <person name="Kook J.-K."/>
            <person name="Park S.-N."/>
            <person name="Lim Y.K."/>
        </authorList>
    </citation>
    <scope>NUCLEOTIDE SEQUENCE [LARGE SCALE GENOMIC DNA]</scope>
    <source>
        <strain evidence="4 5">KCOM 3021</strain>
    </source>
</reference>
<name>A0A3P3UBQ6_9BACL</name>
<sequence length="245" mass="28685">MIHIAICDDDIQVTELVERLILEISNSISNKVEVTTFYSGTRFSKAIQNGCPFDIIFMDIEMDGMNGIKAGHLLRADDGNDLVRLIYISSHEQYHVQLFDVQPSGFIKKPIQPELFKHKLLSTMQKVIRKRQLGIRNFLPVQQKGKEVLVPYREIMYLESRIRKVHLYTRMDRIEYYSTLNKEENKLPSSDFIRIHQSYIVNFYFIREISYKKVTLITGLELPISMKNSASVKQNYLKFRGTLIE</sequence>
<feature type="domain" description="HTH LytTR-type" evidence="3">
    <location>
        <begin position="139"/>
        <end position="238"/>
    </location>
</feature>
<accession>A0A3P3UBQ6</accession>
<evidence type="ECO:0000259" key="2">
    <source>
        <dbReference type="PROSITE" id="PS50110"/>
    </source>
</evidence>
<dbReference type="GO" id="GO:0003677">
    <property type="term" value="F:DNA binding"/>
    <property type="evidence" value="ECO:0007669"/>
    <property type="project" value="UniProtKB-KW"/>
</dbReference>
<keyword evidence="4" id="KW-0238">DNA-binding</keyword>
<dbReference type="AlphaFoldDB" id="A0A3P3UBQ6"/>
<evidence type="ECO:0000259" key="3">
    <source>
        <dbReference type="PROSITE" id="PS50930"/>
    </source>
</evidence>
<dbReference type="InterPro" id="IPR001789">
    <property type="entry name" value="Sig_transdc_resp-reg_receiver"/>
</dbReference>
<organism evidence="4 5">
    <name type="scientific">Paenibacillus oralis</name>
    <dbReference type="NCBI Taxonomy" id="2490856"/>
    <lineage>
        <taxon>Bacteria</taxon>
        <taxon>Bacillati</taxon>
        <taxon>Bacillota</taxon>
        <taxon>Bacilli</taxon>
        <taxon>Bacillales</taxon>
        <taxon>Paenibacillaceae</taxon>
        <taxon>Paenibacillus</taxon>
    </lineage>
</organism>
<evidence type="ECO:0000313" key="4">
    <source>
        <dbReference type="EMBL" id="RRJ67116.1"/>
    </source>
</evidence>
<dbReference type="CDD" id="cd00156">
    <property type="entry name" value="REC"/>
    <property type="match status" value="1"/>
</dbReference>
<protein>
    <submittedName>
        <fullName evidence="4">DNA-binding response regulator</fullName>
    </submittedName>
</protein>
<dbReference type="Gene3D" id="2.40.50.1020">
    <property type="entry name" value="LytTr DNA-binding domain"/>
    <property type="match status" value="1"/>
</dbReference>
<dbReference type="Proteomes" id="UP000267017">
    <property type="component" value="Unassembled WGS sequence"/>
</dbReference>
<dbReference type="Pfam" id="PF04397">
    <property type="entry name" value="LytTR"/>
    <property type="match status" value="1"/>
</dbReference>
<keyword evidence="1" id="KW-0597">Phosphoprotein</keyword>
<dbReference type="PROSITE" id="PS50930">
    <property type="entry name" value="HTH_LYTTR"/>
    <property type="match status" value="1"/>
</dbReference>